<reference evidence="2 3" key="1">
    <citation type="submission" date="2020-08" db="EMBL/GenBank/DDBJ databases">
        <authorList>
            <person name="Koutsovoulos G."/>
            <person name="Danchin GJ E."/>
        </authorList>
    </citation>
    <scope>NUCLEOTIDE SEQUENCE [LARGE SCALE GENOMIC DNA]</scope>
</reference>
<keyword evidence="1" id="KW-0812">Transmembrane</keyword>
<comment type="caution">
    <text evidence="2">The sequence shown here is derived from an EMBL/GenBank/DDBJ whole genome shotgun (WGS) entry which is preliminary data.</text>
</comment>
<dbReference type="Proteomes" id="UP000580250">
    <property type="component" value="Unassembled WGS sequence"/>
</dbReference>
<evidence type="ECO:0000313" key="3">
    <source>
        <dbReference type="Proteomes" id="UP000580250"/>
    </source>
</evidence>
<name>A0A6V7W4T6_MELEN</name>
<protein>
    <submittedName>
        <fullName evidence="2">Uncharacterized protein</fullName>
    </submittedName>
</protein>
<proteinExistence type="predicted"/>
<accession>A0A6V7W4T6</accession>
<keyword evidence="1" id="KW-1133">Transmembrane helix</keyword>
<evidence type="ECO:0000313" key="2">
    <source>
        <dbReference type="EMBL" id="CAD2182070.1"/>
    </source>
</evidence>
<gene>
    <name evidence="2" type="ORF">MENT_LOCUS34257</name>
</gene>
<organism evidence="2 3">
    <name type="scientific">Meloidogyne enterolobii</name>
    <name type="common">Root-knot nematode worm</name>
    <name type="synonym">Meloidogyne mayaguensis</name>
    <dbReference type="NCBI Taxonomy" id="390850"/>
    <lineage>
        <taxon>Eukaryota</taxon>
        <taxon>Metazoa</taxon>
        <taxon>Ecdysozoa</taxon>
        <taxon>Nematoda</taxon>
        <taxon>Chromadorea</taxon>
        <taxon>Rhabditida</taxon>
        <taxon>Tylenchina</taxon>
        <taxon>Tylenchomorpha</taxon>
        <taxon>Tylenchoidea</taxon>
        <taxon>Meloidogynidae</taxon>
        <taxon>Meloidogyninae</taxon>
        <taxon>Meloidogyne</taxon>
    </lineage>
</organism>
<sequence length="119" mass="13571">MLKTPNSLALILIISILAIFFYISIFNSDQFIPSTSLNKFSDKNNMRGEVKKPKIAIITVIDKSDRLNEYGLALSTIRCYAQRMSQECSHFVLISPNITENNIQTVNKNNKCKQDDVRI</sequence>
<dbReference type="AlphaFoldDB" id="A0A6V7W4T6"/>
<keyword evidence="1" id="KW-0472">Membrane</keyword>
<evidence type="ECO:0000256" key="1">
    <source>
        <dbReference type="SAM" id="Phobius"/>
    </source>
</evidence>
<feature type="transmembrane region" description="Helical" evidence="1">
    <location>
        <begin position="7"/>
        <end position="26"/>
    </location>
</feature>
<dbReference type="EMBL" id="CAJEWN010000420">
    <property type="protein sequence ID" value="CAD2182070.1"/>
    <property type="molecule type" value="Genomic_DNA"/>
</dbReference>